<dbReference type="AlphaFoldDB" id="A0A919ACY7"/>
<protein>
    <submittedName>
        <fullName evidence="1">Uncharacterized protein</fullName>
    </submittedName>
</protein>
<keyword evidence="2" id="KW-1185">Reference proteome</keyword>
<reference evidence="1" key="2">
    <citation type="submission" date="2020-09" db="EMBL/GenBank/DDBJ databases">
        <authorList>
            <person name="Sun Q."/>
            <person name="Ohkuma M."/>
        </authorList>
    </citation>
    <scope>NUCLEOTIDE SEQUENCE</scope>
    <source>
        <strain evidence="1">JCM 4477</strain>
    </source>
</reference>
<accession>A0A919ACY7</accession>
<dbReference type="Proteomes" id="UP000630718">
    <property type="component" value="Unassembled WGS sequence"/>
</dbReference>
<reference evidence="1" key="1">
    <citation type="journal article" date="2014" name="Int. J. Syst. Evol. Microbiol.">
        <title>Complete genome sequence of Corynebacterium casei LMG S-19264T (=DSM 44701T), isolated from a smear-ripened cheese.</title>
        <authorList>
            <consortium name="US DOE Joint Genome Institute (JGI-PGF)"/>
            <person name="Walter F."/>
            <person name="Albersmeier A."/>
            <person name="Kalinowski J."/>
            <person name="Ruckert C."/>
        </authorList>
    </citation>
    <scope>NUCLEOTIDE SEQUENCE</scope>
    <source>
        <strain evidence="1">JCM 4477</strain>
    </source>
</reference>
<dbReference type="EMBL" id="BNBI01000005">
    <property type="protein sequence ID" value="GHE99550.1"/>
    <property type="molecule type" value="Genomic_DNA"/>
</dbReference>
<evidence type="ECO:0000313" key="1">
    <source>
        <dbReference type="EMBL" id="GHE99550.1"/>
    </source>
</evidence>
<name>A0A919ACY7_9ACTN</name>
<comment type="caution">
    <text evidence="1">The sequence shown here is derived from an EMBL/GenBank/DDBJ whole genome shotgun (WGS) entry which is preliminary data.</text>
</comment>
<proteinExistence type="predicted"/>
<sequence length="69" mass="7640">MSPSCDGEARARLAALTLARALGAADLLSFLYLPRRREDLVALRNVDQAIGLLPRRRGRRTHGTRTGIR</sequence>
<evidence type="ECO:0000313" key="2">
    <source>
        <dbReference type="Proteomes" id="UP000630718"/>
    </source>
</evidence>
<gene>
    <name evidence="1" type="ORF">GCM10018772_24930</name>
</gene>
<organism evidence="1 2">
    <name type="scientific">Streptomyces fumanus</name>
    <dbReference type="NCBI Taxonomy" id="67302"/>
    <lineage>
        <taxon>Bacteria</taxon>
        <taxon>Bacillati</taxon>
        <taxon>Actinomycetota</taxon>
        <taxon>Actinomycetes</taxon>
        <taxon>Kitasatosporales</taxon>
        <taxon>Streptomycetaceae</taxon>
        <taxon>Streptomyces</taxon>
    </lineage>
</organism>